<organism evidence="1">
    <name type="scientific">viral metagenome</name>
    <dbReference type="NCBI Taxonomy" id="1070528"/>
    <lineage>
        <taxon>unclassified sequences</taxon>
        <taxon>metagenomes</taxon>
        <taxon>organismal metagenomes</taxon>
    </lineage>
</organism>
<reference evidence="1" key="1">
    <citation type="submission" date="2017-04" db="EMBL/GenBank/DDBJ databases">
        <title>Unveiling RNA virosphere associated with marine microorganisms.</title>
        <authorList>
            <person name="Urayama S."/>
            <person name="Takaki Y."/>
            <person name="Nishi S."/>
            <person name="Yoshida Y."/>
            <person name="Deguchi S."/>
            <person name="Takai K."/>
            <person name="Nunoura T."/>
        </authorList>
    </citation>
    <scope>NUCLEOTIDE SEQUENCE</scope>
</reference>
<name>A0A2V0RAW5_9ZZZZ</name>
<dbReference type="AlphaFoldDB" id="A0A2V0RAW5"/>
<comment type="caution">
    <text evidence="1">The sequence shown here is derived from an EMBL/GenBank/DDBJ whole genome shotgun (WGS) entry which is preliminary data.</text>
</comment>
<proteinExistence type="predicted"/>
<sequence>MVKKGKRRYYIKATDTADEDSVMESRIKIKLLCNERSQAVDGETYSNGVERYNGIFYAADRYWVAVPVLLANWVVGRVPASQCELYEALDIRKVYEETMNTLLHRYSIKSHLAIEKYITEKHNTEVPQIVIGHTCNVGSLGVAHKPMCFRSAMQEMIRSGKEARVTVMVCRRNTTTTDKK</sequence>
<evidence type="ECO:0000313" key="1">
    <source>
        <dbReference type="EMBL" id="GBH22489.1"/>
    </source>
</evidence>
<dbReference type="EMBL" id="BDQC01000105">
    <property type="protein sequence ID" value="GBH22489.1"/>
    <property type="molecule type" value="Genomic_RNA"/>
</dbReference>
<protein>
    <submittedName>
        <fullName evidence="1">Uncharacterized protein</fullName>
    </submittedName>
</protein>
<accession>A0A2V0RAW5</accession>